<name>A0A2M7BPM7_9BACT</name>
<organism evidence="2 3">
    <name type="scientific">Candidatus Shapirobacteria bacterium CG03_land_8_20_14_0_80_35_14</name>
    <dbReference type="NCBI Taxonomy" id="1974878"/>
    <lineage>
        <taxon>Bacteria</taxon>
        <taxon>Candidatus Shapironibacteriota</taxon>
    </lineage>
</organism>
<dbReference type="NCBIfam" id="TIGR02532">
    <property type="entry name" value="IV_pilin_GFxxxE"/>
    <property type="match status" value="1"/>
</dbReference>
<gene>
    <name evidence="2" type="ORF">COS53_02455</name>
</gene>
<protein>
    <submittedName>
        <fullName evidence="2">Prepilin-type cleavage/methylation domain-containing protein</fullName>
    </submittedName>
</protein>
<comment type="caution">
    <text evidence="2">The sequence shown here is derived from an EMBL/GenBank/DDBJ whole genome shotgun (WGS) entry which is preliminary data.</text>
</comment>
<feature type="non-terminal residue" evidence="2">
    <location>
        <position position="35"/>
    </location>
</feature>
<dbReference type="Proteomes" id="UP000229191">
    <property type="component" value="Unassembled WGS sequence"/>
</dbReference>
<dbReference type="PROSITE" id="PS00409">
    <property type="entry name" value="PROKAR_NTER_METHYL"/>
    <property type="match status" value="1"/>
</dbReference>
<proteinExistence type="predicted"/>
<keyword evidence="1" id="KW-0812">Transmembrane</keyword>
<dbReference type="SUPFAM" id="SSF54523">
    <property type="entry name" value="Pili subunits"/>
    <property type="match status" value="1"/>
</dbReference>
<keyword evidence="1" id="KW-0472">Membrane</keyword>
<dbReference type="InterPro" id="IPR045584">
    <property type="entry name" value="Pilin-like"/>
</dbReference>
<feature type="transmembrane region" description="Helical" evidence="1">
    <location>
        <begin position="12"/>
        <end position="32"/>
    </location>
</feature>
<sequence length="35" mass="3747">MAEKIKNCSKGFTLIELLVSIAIIAIISALALPNF</sequence>
<dbReference type="Gene3D" id="3.30.700.10">
    <property type="entry name" value="Glycoprotein, Type 4 Pilin"/>
    <property type="match status" value="1"/>
</dbReference>
<dbReference type="EMBL" id="PEVB01000068">
    <property type="protein sequence ID" value="PIV07420.1"/>
    <property type="molecule type" value="Genomic_DNA"/>
</dbReference>
<keyword evidence="1" id="KW-1133">Transmembrane helix</keyword>
<evidence type="ECO:0000313" key="3">
    <source>
        <dbReference type="Proteomes" id="UP000229191"/>
    </source>
</evidence>
<dbReference type="AlphaFoldDB" id="A0A2M7BPM7"/>
<accession>A0A2M7BPM7</accession>
<evidence type="ECO:0000256" key="1">
    <source>
        <dbReference type="SAM" id="Phobius"/>
    </source>
</evidence>
<reference evidence="3" key="1">
    <citation type="submission" date="2017-09" db="EMBL/GenBank/DDBJ databases">
        <title>Depth-based differentiation of microbial function through sediment-hosted aquifers and enrichment of novel symbionts in the deep terrestrial subsurface.</title>
        <authorList>
            <person name="Probst A.J."/>
            <person name="Ladd B."/>
            <person name="Jarett J.K."/>
            <person name="Geller-Mcgrath D.E."/>
            <person name="Sieber C.M.K."/>
            <person name="Emerson J.B."/>
            <person name="Anantharaman K."/>
            <person name="Thomas B.C."/>
            <person name="Malmstrom R."/>
            <person name="Stieglmeier M."/>
            <person name="Klingl A."/>
            <person name="Woyke T."/>
            <person name="Ryan C.M."/>
            <person name="Banfield J.F."/>
        </authorList>
    </citation>
    <scope>NUCLEOTIDE SEQUENCE [LARGE SCALE GENOMIC DNA]</scope>
</reference>
<dbReference type="InterPro" id="IPR012902">
    <property type="entry name" value="N_methyl_site"/>
</dbReference>
<evidence type="ECO:0000313" key="2">
    <source>
        <dbReference type="EMBL" id="PIV07420.1"/>
    </source>
</evidence>
<dbReference type="Pfam" id="PF07963">
    <property type="entry name" value="N_methyl"/>
    <property type="match status" value="1"/>
</dbReference>